<dbReference type="KEGG" id="vg:78058841"/>
<proteinExistence type="predicted"/>
<name>A0A4D6DRH0_9CAUD</name>
<dbReference type="RefSeq" id="YP_010684217.1">
    <property type="nucleotide sequence ID" value="NC_071137.1"/>
</dbReference>
<keyword evidence="2" id="KW-1185">Reference proteome</keyword>
<organism evidence="1 2">
    <name type="scientific">Klebsiella phage vB_KpnM_IME346</name>
    <dbReference type="NCBI Taxonomy" id="2562174"/>
    <lineage>
        <taxon>Viruses</taxon>
        <taxon>Duplodnaviria</taxon>
        <taxon>Heunggongvirae</taxon>
        <taxon>Uroviricota</taxon>
        <taxon>Caudoviricetes</taxon>
        <taxon>Jameshumphriesvirinae</taxon>
        <taxon>Bimevirus</taxon>
        <taxon>Bimevirus IME346</taxon>
    </lineage>
</organism>
<reference evidence="1 2" key="1">
    <citation type="submission" date="2019-03" db="EMBL/GenBank/DDBJ databases">
        <authorList>
            <person name="Gao M.M."/>
            <person name="Mi Z.Z."/>
            <person name="Bai C.C."/>
        </authorList>
    </citation>
    <scope>NUCLEOTIDE SEQUENCE [LARGE SCALE GENOMIC DNA]</scope>
</reference>
<dbReference type="EMBL" id="MK685667">
    <property type="protein sequence ID" value="QBZ68900.1"/>
    <property type="molecule type" value="Genomic_DNA"/>
</dbReference>
<evidence type="ECO:0000313" key="1">
    <source>
        <dbReference type="EMBL" id="QBZ68900.1"/>
    </source>
</evidence>
<dbReference type="Proteomes" id="UP000297856">
    <property type="component" value="Segment"/>
</dbReference>
<protein>
    <submittedName>
        <fullName evidence="1">Uncharacterized protein</fullName>
    </submittedName>
</protein>
<dbReference type="GeneID" id="78058841"/>
<accession>A0A4D6DRH0</accession>
<evidence type="ECO:0000313" key="2">
    <source>
        <dbReference type="Proteomes" id="UP000297856"/>
    </source>
</evidence>
<sequence>MKVLVIYQNIPESTNVHIIEADGEDLEILKKCHNCYVNAGDMTDEQEKATDKLNFFLSKPEYIDEEFANQVALPVGEGAKWWGTMVDDSNPIDLSKYNVDLVVCTGFLM</sequence>